<feature type="transmembrane region" description="Helical" evidence="2">
    <location>
        <begin position="578"/>
        <end position="599"/>
    </location>
</feature>
<feature type="transmembrane region" description="Helical" evidence="2">
    <location>
        <begin position="863"/>
        <end position="883"/>
    </location>
</feature>
<accession>A0A1M3TI85</accession>
<feature type="compositionally biased region" description="Polar residues" evidence="1">
    <location>
        <begin position="1075"/>
        <end position="1095"/>
    </location>
</feature>
<keyword evidence="2" id="KW-1133">Transmembrane helix</keyword>
<evidence type="ECO:0000256" key="1">
    <source>
        <dbReference type="SAM" id="MobiDB-lite"/>
    </source>
</evidence>
<dbReference type="PANTHER" id="PTHR42101:SF1">
    <property type="entry name" value="LOW TEMPERATURE REQUIREMENT A"/>
    <property type="match status" value="1"/>
</dbReference>
<dbReference type="GO" id="GO:0000390">
    <property type="term" value="P:spliceosomal complex disassembly"/>
    <property type="evidence" value="ECO:0007669"/>
    <property type="project" value="InterPro"/>
</dbReference>
<sequence length="1095" mass="122654">MSSQFANRRKPRKIGGDDEENDADEQDSGPVVKRPPTSKTKQKSKMRLSFGPGSTSMADDDDQESEVVIPKRPGLAKRAIEKSAFQRSLTPSGAGGQIPLRVGPEQDRPSYNDEYLKELRNSTPSTPKPAAEDESEKTIDVAAKFGEVMKVSTPAAIPSEAEIREKKARRARLAKEEAALSTEKDFISLEDDMEEDDWDLQARREDTRLVRDDEDFAEGFDEFVEDGRISLGRKAEKEQKRKQREEMRELIDDAEGLSDEDDSDLEEKAAYDASQARAAMGASRDPIDRPRTPPKMTSLPRLSNSLERLRMNLAVLEKSKAQMIDRMEELRKEKADIAVREVEIQALIKEAGDNYEKLKQEAGITPGSDGNLSTADEMANSRGLEGLGNSHHHRSFRDNTSCSSYRNRSTAPMRARAATQQRSVIAFIESPIDEKEGDLPHLRQQSEATPIELFFDLFFVANLSTFTATHEINNVEALWAYIGFLGIIWFTWLQVTLFDIRFARDSIFERICKALQLAAMVGFASAGSRFTTRVQPENVWAFQSLSLILGGSRLLLALQYTVNAVFLRRRMIPAARGVSIIAGMQFVSSLTYLLMYYAFRPREGVNPYIWTVWFVLFGVEMWVVMGTSSATPGIGLQDTHLNTRMGLLTLIIIGEGVISVTRLVNRTVGPGGWTKWSFVHILGVTTSVYFLWQAYFDLSPRRVLGKYSQQIWAQLHFPFHVVLILLLEGSQILALSLDITLKLRYLAETILWACEDPRPRPDYAIRILRATIADMEIDYSRGAVNEQVTISRILDDLPNHPLCPSRRTGQVPIARDMLSDLVGNVTAALFSTMRIMPSNHPDPGRLTSEQLLRGYMALLEFVYVYYFAVASLSMMFFGAFVLLARRHTLRRCMGISAAARVSLGMLLGSLMSFSRHFPLVYSFMTSPAILYAFTLTLFMGELLAMHWGRKGCLDPPADESHSVADGPAFGPVPEPRRTDAGKRSTLKLPWRTPFFTYYLSCMNHHPLYNHILIPRAGKRAASGGLRRSNHLSTLRRAMDGLAVEGWNCHLPTPAQGSSIHTSGNNKLVPELPVGRNTSIHASTSRGFSTRPCTAK</sequence>
<dbReference type="Proteomes" id="UP000184063">
    <property type="component" value="Unassembled WGS sequence"/>
</dbReference>
<dbReference type="InterPro" id="IPR028211">
    <property type="entry name" value="Ntr2"/>
</dbReference>
<feature type="transmembrane region" description="Helical" evidence="2">
    <location>
        <begin position="605"/>
        <end position="624"/>
    </location>
</feature>
<feature type="region of interest" description="Disordered" evidence="1">
    <location>
        <begin position="230"/>
        <end position="300"/>
    </location>
</feature>
<dbReference type="PANTHER" id="PTHR42101">
    <property type="entry name" value="CHROMOSOME 16, WHOLE GENOME SHOTGUN SEQUENCE"/>
    <property type="match status" value="1"/>
</dbReference>
<keyword evidence="2" id="KW-0472">Membrane</keyword>
<dbReference type="VEuPathDB" id="FungiDB:ASPFODRAFT_161384"/>
<feature type="region of interest" description="Disordered" evidence="1">
    <location>
        <begin position="958"/>
        <end position="983"/>
    </location>
</feature>
<protein>
    <recommendedName>
        <fullName evidence="5">Nineteen complex-related protein 2-domain-containing protein</fullName>
    </recommendedName>
</protein>
<feature type="compositionally biased region" description="Polar residues" evidence="1">
    <location>
        <begin position="1054"/>
        <end position="1065"/>
    </location>
</feature>
<feature type="region of interest" description="Disordered" evidence="1">
    <location>
        <begin position="381"/>
        <end position="418"/>
    </location>
</feature>
<evidence type="ECO:0000313" key="3">
    <source>
        <dbReference type="EMBL" id="OJZ86382.1"/>
    </source>
</evidence>
<evidence type="ECO:0000256" key="2">
    <source>
        <dbReference type="SAM" id="Phobius"/>
    </source>
</evidence>
<organism evidence="3 4">
    <name type="scientific">Aspergillus luchuensis (strain CBS 106.47)</name>
    <dbReference type="NCBI Taxonomy" id="1137211"/>
    <lineage>
        <taxon>Eukaryota</taxon>
        <taxon>Fungi</taxon>
        <taxon>Dikarya</taxon>
        <taxon>Ascomycota</taxon>
        <taxon>Pezizomycotina</taxon>
        <taxon>Eurotiomycetes</taxon>
        <taxon>Eurotiomycetidae</taxon>
        <taxon>Eurotiales</taxon>
        <taxon>Aspergillaceae</taxon>
        <taxon>Aspergillus</taxon>
        <taxon>Aspergillus subgen. Circumdati</taxon>
    </lineage>
</organism>
<dbReference type="OrthoDB" id="3177213at2759"/>
<feature type="compositionally biased region" description="Polar residues" evidence="1">
    <location>
        <begin position="398"/>
        <end position="410"/>
    </location>
</feature>
<feature type="compositionally biased region" description="Acidic residues" evidence="1">
    <location>
        <begin position="252"/>
        <end position="265"/>
    </location>
</feature>
<feature type="transmembrane region" description="Helical" evidence="2">
    <location>
        <begin position="540"/>
        <end position="566"/>
    </location>
</feature>
<feature type="region of interest" description="Disordered" evidence="1">
    <location>
        <begin position="1"/>
        <end position="136"/>
    </location>
</feature>
<dbReference type="Pfam" id="PF06772">
    <property type="entry name" value="LtrA"/>
    <property type="match status" value="1"/>
</dbReference>
<feature type="region of interest" description="Disordered" evidence="1">
    <location>
        <begin position="1054"/>
        <end position="1095"/>
    </location>
</feature>
<reference evidence="4" key="1">
    <citation type="journal article" date="2017" name="Genome Biol.">
        <title>Comparative genomics reveals high biological diversity and specific adaptations in the industrially and medically important fungal genus Aspergillus.</title>
        <authorList>
            <person name="de Vries R.P."/>
            <person name="Riley R."/>
            <person name="Wiebenga A."/>
            <person name="Aguilar-Osorio G."/>
            <person name="Amillis S."/>
            <person name="Uchima C.A."/>
            <person name="Anderluh G."/>
            <person name="Asadollahi M."/>
            <person name="Askin M."/>
            <person name="Barry K."/>
            <person name="Battaglia E."/>
            <person name="Bayram O."/>
            <person name="Benocci T."/>
            <person name="Braus-Stromeyer S.A."/>
            <person name="Caldana C."/>
            <person name="Canovas D."/>
            <person name="Cerqueira G.C."/>
            <person name="Chen F."/>
            <person name="Chen W."/>
            <person name="Choi C."/>
            <person name="Clum A."/>
            <person name="Dos Santos R.A."/>
            <person name="Damasio A.R."/>
            <person name="Diallinas G."/>
            <person name="Emri T."/>
            <person name="Fekete E."/>
            <person name="Flipphi M."/>
            <person name="Freyberg S."/>
            <person name="Gallo A."/>
            <person name="Gournas C."/>
            <person name="Habgood R."/>
            <person name="Hainaut M."/>
            <person name="Harispe M.L."/>
            <person name="Henrissat B."/>
            <person name="Hilden K.S."/>
            <person name="Hope R."/>
            <person name="Hossain A."/>
            <person name="Karabika E."/>
            <person name="Karaffa L."/>
            <person name="Karanyi Z."/>
            <person name="Krasevec N."/>
            <person name="Kuo A."/>
            <person name="Kusch H."/>
            <person name="LaButti K."/>
            <person name="Lagendijk E.L."/>
            <person name="Lapidus A."/>
            <person name="Levasseur A."/>
            <person name="Lindquist E."/>
            <person name="Lipzen A."/>
            <person name="Logrieco A.F."/>
            <person name="MacCabe A."/>
            <person name="Maekelae M.R."/>
            <person name="Malavazi I."/>
            <person name="Melin P."/>
            <person name="Meyer V."/>
            <person name="Mielnichuk N."/>
            <person name="Miskei M."/>
            <person name="Molnar A.P."/>
            <person name="Mule G."/>
            <person name="Ngan C.Y."/>
            <person name="Orejas M."/>
            <person name="Orosz E."/>
            <person name="Ouedraogo J.P."/>
            <person name="Overkamp K.M."/>
            <person name="Park H.-S."/>
            <person name="Perrone G."/>
            <person name="Piumi F."/>
            <person name="Punt P.J."/>
            <person name="Ram A.F."/>
            <person name="Ramon A."/>
            <person name="Rauscher S."/>
            <person name="Record E."/>
            <person name="Riano-Pachon D.M."/>
            <person name="Robert V."/>
            <person name="Roehrig J."/>
            <person name="Ruller R."/>
            <person name="Salamov A."/>
            <person name="Salih N.S."/>
            <person name="Samson R.A."/>
            <person name="Sandor E."/>
            <person name="Sanguinetti M."/>
            <person name="Schuetze T."/>
            <person name="Sepcic K."/>
            <person name="Shelest E."/>
            <person name="Sherlock G."/>
            <person name="Sophianopoulou V."/>
            <person name="Squina F.M."/>
            <person name="Sun H."/>
            <person name="Susca A."/>
            <person name="Todd R.B."/>
            <person name="Tsang A."/>
            <person name="Unkles S.E."/>
            <person name="van de Wiele N."/>
            <person name="van Rossen-Uffink D."/>
            <person name="Oliveira J.V."/>
            <person name="Vesth T.C."/>
            <person name="Visser J."/>
            <person name="Yu J.-H."/>
            <person name="Zhou M."/>
            <person name="Andersen M.R."/>
            <person name="Archer D.B."/>
            <person name="Baker S.E."/>
            <person name="Benoit I."/>
            <person name="Brakhage A.A."/>
            <person name="Braus G.H."/>
            <person name="Fischer R."/>
            <person name="Frisvad J.C."/>
            <person name="Goldman G.H."/>
            <person name="Houbraken J."/>
            <person name="Oakley B."/>
            <person name="Pocsi I."/>
            <person name="Scazzocchio C."/>
            <person name="Seiboth B."/>
            <person name="vanKuyk P.A."/>
            <person name="Wortman J."/>
            <person name="Dyer P.S."/>
            <person name="Grigoriev I.V."/>
        </authorList>
    </citation>
    <scope>NUCLEOTIDE SEQUENCE [LARGE SCALE GENOMIC DNA]</scope>
    <source>
        <strain evidence="4">CBS 106.47</strain>
    </source>
</reference>
<dbReference type="EMBL" id="KV878241">
    <property type="protein sequence ID" value="OJZ86382.1"/>
    <property type="molecule type" value="Genomic_DNA"/>
</dbReference>
<gene>
    <name evidence="3" type="ORF">ASPFODRAFT_161384</name>
</gene>
<evidence type="ECO:0000313" key="4">
    <source>
        <dbReference type="Proteomes" id="UP000184063"/>
    </source>
</evidence>
<feature type="transmembrane region" description="Helical" evidence="2">
    <location>
        <begin position="645"/>
        <end position="664"/>
    </location>
</feature>
<dbReference type="Pfam" id="PF15458">
    <property type="entry name" value="NTR2"/>
    <property type="match status" value="1"/>
</dbReference>
<evidence type="ECO:0008006" key="5">
    <source>
        <dbReference type="Google" id="ProtNLM"/>
    </source>
</evidence>
<keyword evidence="2" id="KW-0812">Transmembrane</keyword>
<proteinExistence type="predicted"/>
<feature type="transmembrane region" description="Helical" evidence="2">
    <location>
        <begin position="919"/>
        <end position="940"/>
    </location>
</feature>
<feature type="compositionally biased region" description="Acidic residues" evidence="1">
    <location>
        <begin position="17"/>
        <end position="27"/>
    </location>
</feature>
<feature type="compositionally biased region" description="Basic and acidic residues" evidence="1">
    <location>
        <begin position="230"/>
        <end position="251"/>
    </location>
</feature>
<dbReference type="AlphaFoldDB" id="A0A1M3TI85"/>
<feature type="compositionally biased region" description="Basic and acidic residues" evidence="1">
    <location>
        <begin position="104"/>
        <end position="120"/>
    </location>
</feature>
<feature type="transmembrane region" description="Helical" evidence="2">
    <location>
        <begin position="478"/>
        <end position="498"/>
    </location>
</feature>
<feature type="transmembrane region" description="Helical" evidence="2">
    <location>
        <begin position="676"/>
        <end position="696"/>
    </location>
</feature>
<dbReference type="GO" id="GO:0071008">
    <property type="term" value="C:U2-type post-mRNA release spliceosomal complex"/>
    <property type="evidence" value="ECO:0007669"/>
    <property type="project" value="InterPro"/>
</dbReference>
<name>A0A1M3TI85_ASPLC</name>
<dbReference type="InterPro" id="IPR010640">
    <property type="entry name" value="Low_temperature_requirement_A"/>
</dbReference>